<keyword evidence="15" id="KW-1185">Reference proteome</keyword>
<gene>
    <name evidence="9" type="primary">panD</name>
    <name evidence="14" type="ORF">BVG16_03985</name>
</gene>
<dbReference type="GO" id="GO:0004068">
    <property type="term" value="F:aspartate 1-decarboxylase activity"/>
    <property type="evidence" value="ECO:0007669"/>
    <property type="project" value="UniProtKB-UniRule"/>
</dbReference>
<evidence type="ECO:0000256" key="7">
    <source>
        <dbReference type="ARBA" id="ARBA00023270"/>
    </source>
</evidence>
<feature type="binding site" evidence="9 11">
    <location>
        <position position="57"/>
    </location>
    <ligand>
        <name>substrate</name>
    </ligand>
</feature>
<evidence type="ECO:0000256" key="10">
    <source>
        <dbReference type="PIRSR" id="PIRSR006246-1"/>
    </source>
</evidence>
<dbReference type="PANTHER" id="PTHR21012">
    <property type="entry name" value="ASPARTATE 1-DECARBOXYLASE"/>
    <property type="match status" value="1"/>
</dbReference>
<sequence>MMRNMMKSKLHRATVTEANLNYVGSITIDRDLMEAADMWENERVQIVNNNNGARLETYVIPGPRGSGVICLNGAAARLVQPGDQVIIISYAMMTNEEARNYKPQVVILGTNNQIIEHHTEEIHATIL</sequence>
<dbReference type="NCBIfam" id="TIGR00223">
    <property type="entry name" value="panD"/>
    <property type="match status" value="1"/>
</dbReference>
<reference evidence="14 15" key="1">
    <citation type="submission" date="2017-01" db="EMBL/GenBank/DDBJ databases">
        <title>Genome analysis of Paenibacillus selenitrireducens ES3-24.</title>
        <authorList>
            <person name="Xu D."/>
            <person name="Yao R."/>
            <person name="Zheng S."/>
        </authorList>
    </citation>
    <scope>NUCLEOTIDE SEQUENCE [LARGE SCALE GENOMIC DNA]</scope>
    <source>
        <strain evidence="14 15">ES3-24</strain>
    </source>
</reference>
<dbReference type="EC" id="4.1.1.11" evidence="9"/>
<keyword evidence="5 9" id="KW-0865">Zymogen</keyword>
<dbReference type="SUPFAM" id="SSF50692">
    <property type="entry name" value="ADC-like"/>
    <property type="match status" value="1"/>
</dbReference>
<evidence type="ECO:0000256" key="9">
    <source>
        <dbReference type="HAMAP-Rule" id="MF_00446"/>
    </source>
</evidence>
<dbReference type="PANTHER" id="PTHR21012:SF0">
    <property type="entry name" value="ASPARTATE 1-DECARBOXYLASE"/>
    <property type="match status" value="1"/>
</dbReference>
<dbReference type="HAMAP" id="MF_00446">
    <property type="entry name" value="PanD"/>
    <property type="match status" value="1"/>
</dbReference>
<dbReference type="InterPro" id="IPR009010">
    <property type="entry name" value="Asp_de-COase-like_dom_sf"/>
</dbReference>
<dbReference type="RefSeq" id="WP_078497215.1">
    <property type="nucleotide sequence ID" value="NZ_MSZX01000001.1"/>
</dbReference>
<comment type="subcellular location">
    <subcellularLocation>
        <location evidence="9">Cytoplasm</location>
    </subcellularLocation>
</comment>
<evidence type="ECO:0000313" key="15">
    <source>
        <dbReference type="Proteomes" id="UP000190188"/>
    </source>
</evidence>
<dbReference type="UniPathway" id="UPA00028">
    <property type="reaction ID" value="UER00002"/>
</dbReference>
<accession>A0A1T2XNN6</accession>
<comment type="caution">
    <text evidence="14">The sequence shown here is derived from an EMBL/GenBank/DDBJ whole genome shotgun (WGS) entry which is preliminary data.</text>
</comment>
<comment type="similarity">
    <text evidence="9">Belongs to the PanD family.</text>
</comment>
<dbReference type="OrthoDB" id="9803983at2"/>
<feature type="active site" description="Schiff-base intermediate with substrate; via pyruvic acid" evidence="9 10">
    <location>
        <position position="25"/>
    </location>
</feature>
<dbReference type="Proteomes" id="UP000190188">
    <property type="component" value="Unassembled WGS sequence"/>
</dbReference>
<dbReference type="Gene3D" id="2.40.40.20">
    <property type="match status" value="1"/>
</dbReference>
<organism evidence="14 15">
    <name type="scientific">Paenibacillus selenitireducens</name>
    <dbReference type="NCBI Taxonomy" id="1324314"/>
    <lineage>
        <taxon>Bacteria</taxon>
        <taxon>Bacillati</taxon>
        <taxon>Bacillota</taxon>
        <taxon>Bacilli</taxon>
        <taxon>Bacillales</taxon>
        <taxon>Paenibacillaceae</taxon>
        <taxon>Paenibacillus</taxon>
    </lineage>
</organism>
<evidence type="ECO:0000313" key="14">
    <source>
        <dbReference type="EMBL" id="OPA81477.1"/>
    </source>
</evidence>
<feature type="chain" id="PRO_5013995044" description="Aspartate 1-decarboxylase alpha chain" evidence="9 13">
    <location>
        <begin position="25"/>
        <end position="127"/>
    </location>
</feature>
<dbReference type="AlphaFoldDB" id="A0A1T2XNN6"/>
<dbReference type="GO" id="GO:0015940">
    <property type="term" value="P:pantothenate biosynthetic process"/>
    <property type="evidence" value="ECO:0007669"/>
    <property type="project" value="UniProtKB-UniRule"/>
</dbReference>
<keyword evidence="4 9" id="KW-0068">Autocatalytic cleavage</keyword>
<comment type="cofactor">
    <cofactor evidence="9 10">
        <name>pyruvate</name>
        <dbReference type="ChEBI" id="CHEBI:15361"/>
    </cofactor>
    <text evidence="9 10">Binds 1 pyruvoyl group covalently per subunit.</text>
</comment>
<evidence type="ECO:0000256" key="2">
    <source>
        <dbReference type="ARBA" id="ARBA00022655"/>
    </source>
</evidence>
<comment type="pathway">
    <text evidence="9">Cofactor biosynthesis; (R)-pantothenate biosynthesis; beta-alanine from L-aspartate: step 1/1.</text>
</comment>
<evidence type="ECO:0000256" key="1">
    <source>
        <dbReference type="ARBA" id="ARBA00022490"/>
    </source>
</evidence>
<feature type="binding site" evidence="9 11">
    <location>
        <begin position="73"/>
        <end position="75"/>
    </location>
    <ligand>
        <name>substrate</name>
    </ligand>
</feature>
<keyword evidence="6 9" id="KW-0456">Lyase</keyword>
<evidence type="ECO:0000256" key="3">
    <source>
        <dbReference type="ARBA" id="ARBA00022793"/>
    </source>
</evidence>
<dbReference type="GO" id="GO:0005829">
    <property type="term" value="C:cytosol"/>
    <property type="evidence" value="ECO:0007669"/>
    <property type="project" value="TreeGrafter"/>
</dbReference>
<comment type="subunit">
    <text evidence="9">Heterooctamer of four alpha and four beta subunits.</text>
</comment>
<dbReference type="STRING" id="1324314.BVG16_03985"/>
<feature type="modified residue" description="Pyruvic acid (Ser)" evidence="9 12">
    <location>
        <position position="25"/>
    </location>
</feature>
<proteinExistence type="inferred from homology"/>
<evidence type="ECO:0000256" key="12">
    <source>
        <dbReference type="PIRSR" id="PIRSR006246-3"/>
    </source>
</evidence>
<evidence type="ECO:0000256" key="4">
    <source>
        <dbReference type="ARBA" id="ARBA00022813"/>
    </source>
</evidence>
<name>A0A1T2XNN6_9BACL</name>
<evidence type="ECO:0000256" key="6">
    <source>
        <dbReference type="ARBA" id="ARBA00023239"/>
    </source>
</evidence>
<dbReference type="EMBL" id="MSZX01000001">
    <property type="protein sequence ID" value="OPA81477.1"/>
    <property type="molecule type" value="Genomic_DNA"/>
</dbReference>
<keyword evidence="8 9" id="KW-0670">Pyruvate</keyword>
<keyword evidence="3 9" id="KW-0210">Decarboxylase</keyword>
<protein>
    <recommendedName>
        <fullName evidence="9">Aspartate 1-decarboxylase</fullName>
        <ecNumber evidence="9">4.1.1.11</ecNumber>
    </recommendedName>
    <alternativeName>
        <fullName evidence="9">Aspartate alpha-decarboxylase</fullName>
    </alternativeName>
    <component>
        <recommendedName>
            <fullName evidence="9">Aspartate 1-decarboxylase beta chain</fullName>
        </recommendedName>
    </component>
    <component>
        <recommendedName>
            <fullName evidence="9">Aspartate 1-decarboxylase alpha chain</fullName>
        </recommendedName>
    </component>
</protein>
<dbReference type="Pfam" id="PF02261">
    <property type="entry name" value="Asp_decarbox"/>
    <property type="match status" value="1"/>
</dbReference>
<evidence type="ECO:0000256" key="13">
    <source>
        <dbReference type="PIRSR" id="PIRSR006246-5"/>
    </source>
</evidence>
<comment type="PTM">
    <text evidence="9 12">Is synthesized initially as an inactive proenzyme, which is activated by self-cleavage at a specific serine bond to produce a beta-subunit with a hydroxyl group at its C-terminus and an alpha-subunit with a pyruvoyl group at its N-terminus.</text>
</comment>
<comment type="catalytic activity">
    <reaction evidence="9">
        <text>L-aspartate + H(+) = beta-alanine + CO2</text>
        <dbReference type="Rhea" id="RHEA:19497"/>
        <dbReference type="ChEBI" id="CHEBI:15378"/>
        <dbReference type="ChEBI" id="CHEBI:16526"/>
        <dbReference type="ChEBI" id="CHEBI:29991"/>
        <dbReference type="ChEBI" id="CHEBI:57966"/>
        <dbReference type="EC" id="4.1.1.11"/>
    </reaction>
</comment>
<evidence type="ECO:0000256" key="8">
    <source>
        <dbReference type="ARBA" id="ARBA00023317"/>
    </source>
</evidence>
<dbReference type="InterPro" id="IPR003190">
    <property type="entry name" value="Asp_decarbox"/>
</dbReference>
<dbReference type="GO" id="GO:0006523">
    <property type="term" value="P:alanine biosynthetic process"/>
    <property type="evidence" value="ECO:0007669"/>
    <property type="project" value="InterPro"/>
</dbReference>
<keyword evidence="2 9" id="KW-0566">Pantothenate biosynthesis</keyword>
<evidence type="ECO:0000256" key="11">
    <source>
        <dbReference type="PIRSR" id="PIRSR006246-2"/>
    </source>
</evidence>
<keyword evidence="7 9" id="KW-0704">Schiff base</keyword>
<feature type="chain" id="PRO_5013995045" description="Aspartate 1-decarboxylase beta chain" evidence="9 13">
    <location>
        <begin position="1"/>
        <end position="24"/>
    </location>
</feature>
<comment type="function">
    <text evidence="9">Catalyzes the pyruvoyl-dependent decarboxylation of aspartate to produce beta-alanine.</text>
</comment>
<feature type="active site" description="Proton donor" evidence="9 10">
    <location>
        <position position="58"/>
    </location>
</feature>
<keyword evidence="1 9" id="KW-0963">Cytoplasm</keyword>
<dbReference type="CDD" id="cd06919">
    <property type="entry name" value="Asp_decarbox"/>
    <property type="match status" value="1"/>
</dbReference>
<evidence type="ECO:0000256" key="5">
    <source>
        <dbReference type="ARBA" id="ARBA00023145"/>
    </source>
</evidence>
<dbReference type="PIRSF" id="PIRSF006246">
    <property type="entry name" value="Asp_decarbox"/>
    <property type="match status" value="1"/>
</dbReference>